<reference evidence="1" key="1">
    <citation type="journal article" date="2020" name="J Insects Food Feed">
        <title>The yellow mealworm (Tenebrio molitor) genome: a resource for the emerging insects as food and feed industry.</title>
        <authorList>
            <person name="Eriksson T."/>
            <person name="Andere A."/>
            <person name="Kelstrup H."/>
            <person name="Emery V."/>
            <person name="Picard C."/>
        </authorList>
    </citation>
    <scope>NUCLEOTIDE SEQUENCE</scope>
    <source>
        <strain evidence="1">Stoneville</strain>
        <tissue evidence="1">Whole head</tissue>
    </source>
</reference>
<evidence type="ECO:0000313" key="2">
    <source>
        <dbReference type="Proteomes" id="UP000719412"/>
    </source>
</evidence>
<name>A0A8J6HLG2_TENMO</name>
<dbReference type="Proteomes" id="UP000719412">
    <property type="component" value="Unassembled WGS sequence"/>
</dbReference>
<organism evidence="1 2">
    <name type="scientific">Tenebrio molitor</name>
    <name type="common">Yellow mealworm beetle</name>
    <dbReference type="NCBI Taxonomy" id="7067"/>
    <lineage>
        <taxon>Eukaryota</taxon>
        <taxon>Metazoa</taxon>
        <taxon>Ecdysozoa</taxon>
        <taxon>Arthropoda</taxon>
        <taxon>Hexapoda</taxon>
        <taxon>Insecta</taxon>
        <taxon>Pterygota</taxon>
        <taxon>Neoptera</taxon>
        <taxon>Endopterygota</taxon>
        <taxon>Coleoptera</taxon>
        <taxon>Polyphaga</taxon>
        <taxon>Cucujiformia</taxon>
        <taxon>Tenebrionidae</taxon>
        <taxon>Tenebrio</taxon>
    </lineage>
</organism>
<sequence>MIVIVLSLFDPVSLRPKDCLVTFLFLVGASREFCAKTVQFGSNWPFETLDGLRKTMLPLWTERVRCAPTSGERNVCFGKGTTWALDDMTTGGTPHCPSKARLVLISLIKSRLGEIMKEWFTLCGKFSKFLSSAKNRARKFHKLSFIRSFGGSAMRQAESLIWTNLDKQIPSVFAAGARSAVLISFGSAGPFRAKTDHTGAPPRIMPLPSGVHLKPDTHFLKCHYLCPTRIQTEFQMRNRKAQRGQLVSDHPQPFFPSCRPWKADFVHKLYIACHLKLIHFATYQCCYPEHLKLSDECATGVRARDTNRHLLMHFLHTKRSKAEIDKQIRVLTSLLAKTVNLGVKSSPPPPQRTHPVPIPINSITTDSRQTHYVLSIHSEEPAQHRHLPPARATTVRRLRERRRSQPHPMDASTLATMDKDALKKQIENMKYQASMERWPLSKSIAAACPPEAPTAIW</sequence>
<dbReference type="GO" id="GO:0031681">
    <property type="term" value="F:G-protein beta-subunit binding"/>
    <property type="evidence" value="ECO:0007669"/>
    <property type="project" value="InterPro"/>
</dbReference>
<gene>
    <name evidence="1" type="ORF">GEV33_005996</name>
</gene>
<dbReference type="GO" id="GO:0005834">
    <property type="term" value="C:heterotrimeric G-protein complex"/>
    <property type="evidence" value="ECO:0007669"/>
    <property type="project" value="InterPro"/>
</dbReference>
<dbReference type="EMBL" id="JABDTM020020909">
    <property type="protein sequence ID" value="KAH0816795.1"/>
    <property type="molecule type" value="Genomic_DNA"/>
</dbReference>
<keyword evidence="2" id="KW-1185">Reference proteome</keyword>
<dbReference type="AlphaFoldDB" id="A0A8J6HLG2"/>
<proteinExistence type="predicted"/>
<dbReference type="PANTHER" id="PTHR15936:SF2">
    <property type="entry name" value="GUANINE NUCLEOTIDE-BINDING PROTEIN G(I)_G(S)_G(O) SUBUNIT GAMMA-13"/>
    <property type="match status" value="1"/>
</dbReference>
<dbReference type="GO" id="GO:0007200">
    <property type="term" value="P:phospholipase C-activating G protein-coupled receptor signaling pathway"/>
    <property type="evidence" value="ECO:0007669"/>
    <property type="project" value="InterPro"/>
</dbReference>
<evidence type="ECO:0000313" key="1">
    <source>
        <dbReference type="EMBL" id="KAH0816795.1"/>
    </source>
</evidence>
<protein>
    <submittedName>
        <fullName evidence="1">Uncharacterized protein</fullName>
    </submittedName>
</protein>
<accession>A0A8J6HLG2</accession>
<reference evidence="1" key="2">
    <citation type="submission" date="2021-08" db="EMBL/GenBank/DDBJ databases">
        <authorList>
            <person name="Eriksson T."/>
        </authorList>
    </citation>
    <scope>NUCLEOTIDE SEQUENCE</scope>
    <source>
        <strain evidence="1">Stoneville</strain>
        <tissue evidence="1">Whole head</tissue>
    </source>
</reference>
<comment type="caution">
    <text evidence="1">The sequence shown here is derived from an EMBL/GenBank/DDBJ whole genome shotgun (WGS) entry which is preliminary data.</text>
</comment>
<dbReference type="InterPro" id="IPR039227">
    <property type="entry name" value="GNG13"/>
</dbReference>
<dbReference type="GO" id="GO:0050909">
    <property type="term" value="P:sensory perception of taste"/>
    <property type="evidence" value="ECO:0007669"/>
    <property type="project" value="InterPro"/>
</dbReference>
<dbReference type="PANTHER" id="PTHR15936">
    <property type="entry name" value="GUANINE NUCLEOTIDE-BINDING PROTEIN G I /G S /G O GAMMA-13 SUBUNIT"/>
    <property type="match status" value="1"/>
</dbReference>